<comment type="pathway">
    <text evidence="10">Carbohydrate degradation.</text>
</comment>
<dbReference type="Proteomes" id="UP000284892">
    <property type="component" value="Unassembled WGS sequence"/>
</dbReference>
<dbReference type="EC" id="5.1.3.1" evidence="7 10"/>
<evidence type="ECO:0000256" key="6">
    <source>
        <dbReference type="ARBA" id="ARBA00009541"/>
    </source>
</evidence>
<feature type="binding site" evidence="10 14">
    <location>
        <begin position="168"/>
        <end position="171"/>
    </location>
    <ligand>
        <name>substrate</name>
    </ligand>
</feature>
<evidence type="ECO:0000313" key="15">
    <source>
        <dbReference type="EMBL" id="RKE98351.1"/>
    </source>
</evidence>
<dbReference type="GO" id="GO:0019323">
    <property type="term" value="P:pentose catabolic process"/>
    <property type="evidence" value="ECO:0007669"/>
    <property type="project" value="UniProtKB-UniRule"/>
</dbReference>
<dbReference type="GO" id="GO:0006098">
    <property type="term" value="P:pentose-phosphate shunt"/>
    <property type="evidence" value="ECO:0007669"/>
    <property type="project" value="UniProtKB-UniRule"/>
</dbReference>
<feature type="binding site" evidence="10 14">
    <location>
        <begin position="223"/>
        <end position="224"/>
    </location>
    <ligand>
        <name>substrate</name>
    </ligand>
</feature>
<comment type="cofactor">
    <cofactor evidence="4">
        <name>Zn(2+)</name>
        <dbReference type="ChEBI" id="CHEBI:29105"/>
    </cofactor>
</comment>
<feature type="binding site" evidence="10 13">
    <location>
        <position position="59"/>
    </location>
    <ligand>
        <name>a divalent metal cation</name>
        <dbReference type="ChEBI" id="CHEBI:60240"/>
    </ligand>
</feature>
<dbReference type="InterPro" id="IPR011060">
    <property type="entry name" value="RibuloseP-bd_barrel"/>
</dbReference>
<organism evidence="15 16">
    <name type="scientific">Ichthyenterobacterium magnum</name>
    <dbReference type="NCBI Taxonomy" id="1230530"/>
    <lineage>
        <taxon>Bacteria</taxon>
        <taxon>Pseudomonadati</taxon>
        <taxon>Bacteroidota</taxon>
        <taxon>Flavobacteriia</taxon>
        <taxon>Flavobacteriales</taxon>
        <taxon>Flavobacteriaceae</taxon>
        <taxon>Ichthyenterobacterium</taxon>
    </lineage>
</organism>
<evidence type="ECO:0000256" key="14">
    <source>
        <dbReference type="PIRSR" id="PIRSR001461-3"/>
    </source>
</evidence>
<dbReference type="PROSITE" id="PS01085">
    <property type="entry name" value="RIBUL_P_3_EPIMER_1"/>
    <property type="match status" value="1"/>
</dbReference>
<comment type="cofactor">
    <cofactor evidence="2">
        <name>Mn(2+)</name>
        <dbReference type="ChEBI" id="CHEBI:29035"/>
    </cofactor>
</comment>
<evidence type="ECO:0000256" key="9">
    <source>
        <dbReference type="ARBA" id="ARBA00023235"/>
    </source>
</evidence>
<keyword evidence="8 10" id="KW-0479">Metal-binding</keyword>
<protein>
    <recommendedName>
        <fullName evidence="7 10">Ribulose-phosphate 3-epimerase</fullName>
        <ecNumber evidence="7 10">5.1.3.1</ecNumber>
    </recommendedName>
</protein>
<comment type="cofactor">
    <cofactor evidence="5">
        <name>Fe(2+)</name>
        <dbReference type="ChEBI" id="CHEBI:29033"/>
    </cofactor>
</comment>
<dbReference type="PROSITE" id="PS01086">
    <property type="entry name" value="RIBUL_P_3_EPIMER_2"/>
    <property type="match status" value="1"/>
</dbReference>
<feature type="binding site" evidence="10">
    <location>
        <begin position="201"/>
        <end position="203"/>
    </location>
    <ligand>
        <name>substrate</name>
    </ligand>
</feature>
<feature type="binding site" evidence="10 13">
    <location>
        <position position="201"/>
    </location>
    <ligand>
        <name>a divalent metal cation</name>
        <dbReference type="ChEBI" id="CHEBI:60240"/>
    </ligand>
</feature>
<feature type="active site" description="Proton acceptor" evidence="10 12">
    <location>
        <position position="61"/>
    </location>
</feature>
<accession>A0A420DVV4</accession>
<evidence type="ECO:0000256" key="10">
    <source>
        <dbReference type="HAMAP-Rule" id="MF_02227"/>
    </source>
</evidence>
<evidence type="ECO:0000256" key="3">
    <source>
        <dbReference type="ARBA" id="ARBA00001941"/>
    </source>
</evidence>
<dbReference type="NCBIfam" id="TIGR01163">
    <property type="entry name" value="rpe"/>
    <property type="match status" value="1"/>
</dbReference>
<dbReference type="InterPro" id="IPR013785">
    <property type="entry name" value="Aldolase_TIM"/>
</dbReference>
<proteinExistence type="inferred from homology"/>
<evidence type="ECO:0000256" key="8">
    <source>
        <dbReference type="ARBA" id="ARBA00022723"/>
    </source>
</evidence>
<comment type="cofactor">
    <cofactor evidence="10 13">
        <name>a divalent metal cation</name>
        <dbReference type="ChEBI" id="CHEBI:60240"/>
    </cofactor>
    <text evidence="10 13">Binds 1 divalent metal cation per subunit.</text>
</comment>
<dbReference type="PIRSF" id="PIRSF001461">
    <property type="entry name" value="RPE"/>
    <property type="match status" value="1"/>
</dbReference>
<evidence type="ECO:0000256" key="11">
    <source>
        <dbReference type="PIRNR" id="PIRNR001461"/>
    </source>
</evidence>
<dbReference type="NCBIfam" id="NF004076">
    <property type="entry name" value="PRK05581.1-4"/>
    <property type="match status" value="1"/>
</dbReference>
<dbReference type="EMBL" id="RAQJ01000001">
    <property type="protein sequence ID" value="RKE98351.1"/>
    <property type="molecule type" value="Genomic_DNA"/>
</dbReference>
<dbReference type="Pfam" id="PF00834">
    <property type="entry name" value="Ribul_P_3_epim"/>
    <property type="match status" value="1"/>
</dbReference>
<keyword evidence="13" id="KW-0464">Manganese</keyword>
<evidence type="ECO:0000256" key="1">
    <source>
        <dbReference type="ARBA" id="ARBA00001782"/>
    </source>
</evidence>
<keyword evidence="13" id="KW-0170">Cobalt</keyword>
<keyword evidence="13" id="KW-0862">Zinc</keyword>
<dbReference type="GO" id="GO:0004750">
    <property type="term" value="F:D-ribulose-phosphate 3-epimerase activity"/>
    <property type="evidence" value="ECO:0007669"/>
    <property type="project" value="UniProtKB-UniRule"/>
</dbReference>
<feature type="binding site" evidence="10 13">
    <location>
        <position position="92"/>
    </location>
    <ligand>
        <name>a divalent metal cation</name>
        <dbReference type="ChEBI" id="CHEBI:60240"/>
    </ligand>
</feature>
<dbReference type="InterPro" id="IPR000056">
    <property type="entry name" value="Ribul_P_3_epim-like"/>
</dbReference>
<comment type="function">
    <text evidence="10">Catalyzes the reversible epimerization of D-ribulose 5-phosphate to D-xylulose 5-phosphate.</text>
</comment>
<feature type="binding site" evidence="14">
    <location>
        <position position="203"/>
    </location>
    <ligand>
        <name>substrate</name>
    </ligand>
</feature>
<dbReference type="InterPro" id="IPR026019">
    <property type="entry name" value="Ribul_P_3_epim"/>
</dbReference>
<name>A0A420DVV4_9FLAO</name>
<dbReference type="SUPFAM" id="SSF51366">
    <property type="entry name" value="Ribulose-phoshate binding barrel"/>
    <property type="match status" value="1"/>
</dbReference>
<evidence type="ECO:0000256" key="2">
    <source>
        <dbReference type="ARBA" id="ARBA00001936"/>
    </source>
</evidence>
<sequence length="245" mass="27051">MKEPSADYRGFVFFITFTAKFNTTTMNSKLIAPSILAADFANLQRDITMVNKSDADWFHIDIMDGIFVPNISFGMPVLKAITKHAKKTIDVHLMIVDPDRYIKTFAELGSDILTVHYEACTHLHRTLQAIKNEGMKAGVALNPHTNINVLEDVINDIDLVCIMSVNPGFGGQSFIENTYNKVKQLKELILKKGAKTLIEIDGGVTNKNAKQLADAGADVLVAGSYVFKSTTQTETIKDLRVIANS</sequence>
<feature type="active site" description="Proton donor" evidence="10 12">
    <location>
        <position position="201"/>
    </location>
</feature>
<evidence type="ECO:0000256" key="7">
    <source>
        <dbReference type="ARBA" id="ARBA00013188"/>
    </source>
</evidence>
<dbReference type="HAMAP" id="MF_02227">
    <property type="entry name" value="RPE"/>
    <property type="match status" value="1"/>
</dbReference>
<dbReference type="GO" id="GO:0005737">
    <property type="term" value="C:cytoplasm"/>
    <property type="evidence" value="ECO:0007669"/>
    <property type="project" value="UniProtKB-ARBA"/>
</dbReference>
<dbReference type="AlphaFoldDB" id="A0A420DVV4"/>
<feature type="binding site" evidence="10 13">
    <location>
        <position position="61"/>
    </location>
    <ligand>
        <name>a divalent metal cation</name>
        <dbReference type="ChEBI" id="CHEBI:60240"/>
    </ligand>
</feature>
<comment type="caution">
    <text evidence="15">The sequence shown here is derived from an EMBL/GenBank/DDBJ whole genome shotgun (WGS) entry which is preliminary data.</text>
</comment>
<comment type="catalytic activity">
    <reaction evidence="1 10 11">
        <text>D-ribulose 5-phosphate = D-xylulose 5-phosphate</text>
        <dbReference type="Rhea" id="RHEA:13677"/>
        <dbReference type="ChEBI" id="CHEBI:57737"/>
        <dbReference type="ChEBI" id="CHEBI:58121"/>
        <dbReference type="EC" id="5.1.3.1"/>
    </reaction>
</comment>
<keyword evidence="10 11" id="KW-0119">Carbohydrate metabolism</keyword>
<evidence type="ECO:0000256" key="12">
    <source>
        <dbReference type="PIRSR" id="PIRSR001461-1"/>
    </source>
</evidence>
<dbReference type="FunFam" id="3.20.20.70:FF:000004">
    <property type="entry name" value="Ribulose-phosphate 3-epimerase"/>
    <property type="match status" value="1"/>
</dbReference>
<evidence type="ECO:0000256" key="4">
    <source>
        <dbReference type="ARBA" id="ARBA00001947"/>
    </source>
</evidence>
<keyword evidence="16" id="KW-1185">Reference proteome</keyword>
<evidence type="ECO:0000256" key="5">
    <source>
        <dbReference type="ARBA" id="ARBA00001954"/>
    </source>
</evidence>
<keyword evidence="9 10" id="KW-0413">Isomerase</keyword>
<gene>
    <name evidence="10" type="primary">rpe</name>
    <name evidence="15" type="ORF">BXY80_0434</name>
</gene>
<dbReference type="Gene3D" id="3.20.20.70">
    <property type="entry name" value="Aldolase class I"/>
    <property type="match status" value="1"/>
</dbReference>
<dbReference type="PANTHER" id="PTHR11749">
    <property type="entry name" value="RIBULOSE-5-PHOSPHATE-3-EPIMERASE"/>
    <property type="match status" value="1"/>
</dbReference>
<dbReference type="CDD" id="cd00429">
    <property type="entry name" value="RPE"/>
    <property type="match status" value="1"/>
</dbReference>
<feature type="binding site" evidence="10 14">
    <location>
        <position position="92"/>
    </location>
    <ligand>
        <name>substrate</name>
    </ligand>
</feature>
<reference evidence="15 16" key="1">
    <citation type="submission" date="2018-09" db="EMBL/GenBank/DDBJ databases">
        <title>Genomic Encyclopedia of Archaeal and Bacterial Type Strains, Phase II (KMG-II): from individual species to whole genera.</title>
        <authorList>
            <person name="Goeker M."/>
        </authorList>
    </citation>
    <scope>NUCLEOTIDE SEQUENCE [LARGE SCALE GENOMIC DNA]</scope>
    <source>
        <strain evidence="15 16">DSM 26283</strain>
    </source>
</reference>
<comment type="similarity">
    <text evidence="6 10 11">Belongs to the ribulose-phosphate 3-epimerase family.</text>
</comment>
<dbReference type="GO" id="GO:0046872">
    <property type="term" value="F:metal ion binding"/>
    <property type="evidence" value="ECO:0007669"/>
    <property type="project" value="UniProtKB-UniRule"/>
</dbReference>
<comment type="cofactor">
    <cofactor evidence="3">
        <name>Co(2+)</name>
        <dbReference type="ChEBI" id="CHEBI:48828"/>
    </cofactor>
</comment>
<evidence type="ECO:0000313" key="16">
    <source>
        <dbReference type="Proteomes" id="UP000284892"/>
    </source>
</evidence>
<feature type="binding site" evidence="10 14">
    <location>
        <position position="34"/>
    </location>
    <ligand>
        <name>substrate</name>
    </ligand>
</feature>
<evidence type="ECO:0000256" key="13">
    <source>
        <dbReference type="PIRSR" id="PIRSR001461-2"/>
    </source>
</evidence>